<dbReference type="InterPro" id="IPR006202">
    <property type="entry name" value="Neur_chan_lig-bd"/>
</dbReference>
<feature type="transmembrane region" description="Helical" evidence="13">
    <location>
        <begin position="512"/>
        <end position="532"/>
    </location>
</feature>
<dbReference type="InterPro" id="IPR018000">
    <property type="entry name" value="Neurotransmitter_ion_chnl_CS"/>
</dbReference>
<evidence type="ECO:0000256" key="1">
    <source>
        <dbReference type="ARBA" id="ARBA00004141"/>
    </source>
</evidence>
<evidence type="ECO:0000256" key="7">
    <source>
        <dbReference type="ARBA" id="ARBA00022989"/>
    </source>
</evidence>
<reference evidence="15 16" key="1">
    <citation type="submission" date="2018-04" db="EMBL/GenBank/DDBJ databases">
        <authorList>
            <person name="Zhang X."/>
            <person name="Yuan J."/>
            <person name="Li F."/>
            <person name="Xiang J."/>
        </authorList>
    </citation>
    <scope>NUCLEOTIDE SEQUENCE [LARGE SCALE GENOMIC DNA]</scope>
    <source>
        <tissue evidence="15">Muscle</tissue>
    </source>
</reference>
<feature type="transmembrane region" description="Helical" evidence="13">
    <location>
        <begin position="569"/>
        <end position="590"/>
    </location>
</feature>
<evidence type="ECO:0000256" key="2">
    <source>
        <dbReference type="ARBA" id="ARBA00004236"/>
    </source>
</evidence>
<dbReference type="Gene3D" id="3.10.100.10">
    <property type="entry name" value="Mannose-Binding Protein A, subunit A"/>
    <property type="match status" value="1"/>
</dbReference>
<comment type="similarity">
    <text evidence="13">Belongs to the ligand-gated ion channel (TC 1.A.9) family.</text>
</comment>
<dbReference type="InterPro" id="IPR001304">
    <property type="entry name" value="C-type_lectin-like"/>
</dbReference>
<comment type="caution">
    <text evidence="15">The sequence shown here is derived from an EMBL/GenBank/DDBJ whole genome shotgun (WGS) entry which is preliminary data.</text>
</comment>
<dbReference type="OrthoDB" id="6339877at2759"/>
<evidence type="ECO:0000313" key="16">
    <source>
        <dbReference type="Proteomes" id="UP000283509"/>
    </source>
</evidence>
<dbReference type="InterPro" id="IPR016186">
    <property type="entry name" value="C-type_lectin-like/link_sf"/>
</dbReference>
<keyword evidence="6" id="KW-0732">Signal</keyword>
<dbReference type="PANTHER" id="PTHR18945">
    <property type="entry name" value="NEUROTRANSMITTER GATED ION CHANNEL"/>
    <property type="match status" value="1"/>
</dbReference>
<evidence type="ECO:0000256" key="5">
    <source>
        <dbReference type="ARBA" id="ARBA00022692"/>
    </source>
</evidence>
<keyword evidence="5 13" id="KW-0812">Transmembrane</keyword>
<dbReference type="SUPFAM" id="SSF57424">
    <property type="entry name" value="LDL receptor-like module"/>
    <property type="match status" value="1"/>
</dbReference>
<feature type="disulfide bond" evidence="12">
    <location>
        <begin position="274"/>
        <end position="289"/>
    </location>
</feature>
<keyword evidence="16" id="KW-1185">Reference proteome</keyword>
<dbReference type="PROSITE" id="PS50068">
    <property type="entry name" value="LDLRA_2"/>
    <property type="match status" value="1"/>
</dbReference>
<keyword evidence="4" id="KW-1003">Cell membrane</keyword>
<keyword evidence="9 13" id="KW-0472">Membrane</keyword>
<evidence type="ECO:0000256" key="4">
    <source>
        <dbReference type="ARBA" id="ARBA00022475"/>
    </source>
</evidence>
<dbReference type="SMART" id="SM00192">
    <property type="entry name" value="LDLa"/>
    <property type="match status" value="1"/>
</dbReference>
<dbReference type="AlphaFoldDB" id="A0A3R7LY32"/>
<keyword evidence="11 13" id="KW-0407">Ion channel</keyword>
<evidence type="ECO:0000259" key="14">
    <source>
        <dbReference type="PROSITE" id="PS50041"/>
    </source>
</evidence>
<dbReference type="CDD" id="cd00112">
    <property type="entry name" value="LDLa"/>
    <property type="match status" value="1"/>
</dbReference>
<dbReference type="Pfam" id="PF00059">
    <property type="entry name" value="Lectin_C"/>
    <property type="match status" value="1"/>
</dbReference>
<dbReference type="GO" id="GO:0005230">
    <property type="term" value="F:extracellular ligand-gated monoatomic ion channel activity"/>
    <property type="evidence" value="ECO:0007669"/>
    <property type="project" value="InterPro"/>
</dbReference>
<dbReference type="InterPro" id="IPR036719">
    <property type="entry name" value="Neuro-gated_channel_TM_sf"/>
</dbReference>
<dbReference type="InterPro" id="IPR002172">
    <property type="entry name" value="LDrepeatLR_classA_rpt"/>
</dbReference>
<dbReference type="SUPFAM" id="SSF90112">
    <property type="entry name" value="Neurotransmitter-gated ion-channel transmembrane pore"/>
    <property type="match status" value="1"/>
</dbReference>
<dbReference type="Pfam" id="PF00057">
    <property type="entry name" value="Ldl_recept_a"/>
    <property type="match status" value="1"/>
</dbReference>
<dbReference type="InterPro" id="IPR036055">
    <property type="entry name" value="LDL_receptor-like_sf"/>
</dbReference>
<dbReference type="EMBL" id="QCYY01002785">
    <property type="protein sequence ID" value="ROT67651.1"/>
    <property type="molecule type" value="Genomic_DNA"/>
</dbReference>
<dbReference type="PROSITE" id="PS00236">
    <property type="entry name" value="NEUROTR_ION_CHANNEL"/>
    <property type="match status" value="1"/>
</dbReference>
<dbReference type="Proteomes" id="UP000283509">
    <property type="component" value="Unassembled WGS sequence"/>
</dbReference>
<dbReference type="PRINTS" id="PR00252">
    <property type="entry name" value="NRIONCHANNEL"/>
</dbReference>
<evidence type="ECO:0000313" key="15">
    <source>
        <dbReference type="EMBL" id="ROT67651.1"/>
    </source>
</evidence>
<protein>
    <submittedName>
        <fullName evidence="15">GluClAc1</fullName>
    </submittedName>
</protein>
<dbReference type="InterPro" id="IPR038050">
    <property type="entry name" value="Neuro_actylchol_rec"/>
</dbReference>
<reference evidence="15 16" key="2">
    <citation type="submission" date="2019-01" db="EMBL/GenBank/DDBJ databases">
        <title>The decoding of complex shrimp genome reveals the adaptation for benthos swimmer, frequently molting mechanism and breeding impact on genome.</title>
        <authorList>
            <person name="Sun Y."/>
            <person name="Gao Y."/>
            <person name="Yu Y."/>
        </authorList>
    </citation>
    <scope>NUCLEOTIDE SEQUENCE [LARGE SCALE GENOMIC DNA]</scope>
    <source>
        <tissue evidence="15">Muscle</tissue>
    </source>
</reference>
<evidence type="ECO:0000256" key="13">
    <source>
        <dbReference type="RuleBase" id="RU000687"/>
    </source>
</evidence>
<dbReference type="InterPro" id="IPR006028">
    <property type="entry name" value="GABAA/Glycine_rcpt"/>
</dbReference>
<organism evidence="15 16">
    <name type="scientific">Penaeus vannamei</name>
    <name type="common">Whiteleg shrimp</name>
    <name type="synonym">Litopenaeus vannamei</name>
    <dbReference type="NCBI Taxonomy" id="6689"/>
    <lineage>
        <taxon>Eukaryota</taxon>
        <taxon>Metazoa</taxon>
        <taxon>Ecdysozoa</taxon>
        <taxon>Arthropoda</taxon>
        <taxon>Crustacea</taxon>
        <taxon>Multicrustacea</taxon>
        <taxon>Malacostraca</taxon>
        <taxon>Eumalacostraca</taxon>
        <taxon>Eucarida</taxon>
        <taxon>Decapoda</taxon>
        <taxon>Dendrobranchiata</taxon>
        <taxon>Penaeoidea</taxon>
        <taxon>Penaeidae</taxon>
        <taxon>Penaeus</taxon>
    </lineage>
</organism>
<comment type="subcellular location">
    <subcellularLocation>
        <location evidence="2">Cell membrane</location>
    </subcellularLocation>
    <subcellularLocation>
        <location evidence="1">Membrane</location>
        <topology evidence="1">Multi-pass membrane protein</topology>
    </subcellularLocation>
</comment>
<feature type="transmembrane region" description="Helical" evidence="13">
    <location>
        <begin position="633"/>
        <end position="654"/>
    </location>
</feature>
<evidence type="ECO:0000256" key="6">
    <source>
        <dbReference type="ARBA" id="ARBA00022729"/>
    </source>
</evidence>
<dbReference type="GO" id="GO:0004888">
    <property type="term" value="F:transmembrane signaling receptor activity"/>
    <property type="evidence" value="ECO:0007669"/>
    <property type="project" value="InterPro"/>
</dbReference>
<dbReference type="PROSITE" id="PS01209">
    <property type="entry name" value="LDLRA_1"/>
    <property type="match status" value="1"/>
</dbReference>
<evidence type="ECO:0000256" key="11">
    <source>
        <dbReference type="ARBA" id="ARBA00023303"/>
    </source>
</evidence>
<dbReference type="Pfam" id="PF02931">
    <property type="entry name" value="Neur_chan_LBD"/>
    <property type="match status" value="1"/>
</dbReference>
<dbReference type="PROSITE" id="PS50041">
    <property type="entry name" value="C_TYPE_LECTIN_2"/>
    <property type="match status" value="1"/>
</dbReference>
<evidence type="ECO:0000256" key="8">
    <source>
        <dbReference type="ARBA" id="ARBA00023065"/>
    </source>
</evidence>
<keyword evidence="3 13" id="KW-0813">Transport</keyword>
<keyword evidence="10 12" id="KW-1015">Disulfide bond</keyword>
<keyword evidence="7 13" id="KW-1133">Transmembrane helix</keyword>
<dbReference type="Gene3D" id="2.70.170.10">
    <property type="entry name" value="Neurotransmitter-gated ion-channel ligand-binding domain"/>
    <property type="match status" value="1"/>
</dbReference>
<dbReference type="PRINTS" id="PR00253">
    <property type="entry name" value="GABAARECEPTR"/>
</dbReference>
<feature type="disulfide bond" evidence="12">
    <location>
        <begin position="255"/>
        <end position="267"/>
    </location>
</feature>
<dbReference type="Gene3D" id="1.20.58.390">
    <property type="entry name" value="Neurotransmitter-gated ion-channel transmembrane domain"/>
    <property type="match status" value="1"/>
</dbReference>
<evidence type="ECO:0000256" key="3">
    <source>
        <dbReference type="ARBA" id="ARBA00022448"/>
    </source>
</evidence>
<gene>
    <name evidence="15" type="ORF">C7M84_014273</name>
</gene>
<evidence type="ECO:0000256" key="12">
    <source>
        <dbReference type="PROSITE-ProRule" id="PRU00124"/>
    </source>
</evidence>
<dbReference type="InterPro" id="IPR023415">
    <property type="entry name" value="LDLR_class-A_CS"/>
</dbReference>
<dbReference type="Gene3D" id="4.10.400.10">
    <property type="entry name" value="Low-density Lipoprotein Receptor"/>
    <property type="match status" value="1"/>
</dbReference>
<name>A0A3R7LY32_PENVA</name>
<evidence type="ECO:0000256" key="9">
    <source>
        <dbReference type="ARBA" id="ARBA00023136"/>
    </source>
</evidence>
<dbReference type="GO" id="GO:0005886">
    <property type="term" value="C:plasma membrane"/>
    <property type="evidence" value="ECO:0007669"/>
    <property type="project" value="UniProtKB-SubCell"/>
</dbReference>
<dbReference type="InterPro" id="IPR006201">
    <property type="entry name" value="Neur_channel"/>
</dbReference>
<dbReference type="InterPro" id="IPR036734">
    <property type="entry name" value="Neur_chan_lig-bd_sf"/>
</dbReference>
<feature type="transmembrane region" description="Helical" evidence="13">
    <location>
        <begin position="538"/>
        <end position="557"/>
    </location>
</feature>
<proteinExistence type="inferred from homology"/>
<dbReference type="SUPFAM" id="SSF63712">
    <property type="entry name" value="Nicotinic receptor ligand binding domain-like"/>
    <property type="match status" value="2"/>
</dbReference>
<feature type="domain" description="C-type lectin" evidence="14">
    <location>
        <begin position="16"/>
        <end position="149"/>
    </location>
</feature>
<evidence type="ECO:0000256" key="10">
    <source>
        <dbReference type="ARBA" id="ARBA00023157"/>
    </source>
</evidence>
<dbReference type="InterPro" id="IPR016187">
    <property type="entry name" value="CTDL_fold"/>
</dbReference>
<feature type="disulfide bond" evidence="12">
    <location>
        <begin position="262"/>
        <end position="280"/>
    </location>
</feature>
<dbReference type="SUPFAM" id="SSF56436">
    <property type="entry name" value="C-type lectin-like"/>
    <property type="match status" value="1"/>
</dbReference>
<keyword evidence="8 13" id="KW-0406">Ion transport</keyword>
<accession>A0A3R7LY32</accession>
<sequence length="658" mass="73723">MKWKLEGEVQWTVQERESVCNTASRQVTIFPDRFSLKNAINLCQIVGGSLSVPLNEGENTWMYESSKSRSGYCSGGQGSGYLWLGANDVRTENEWVYWTSGQALAWEGPWRGAGPNGGNVENCLVMLTGNFPGLWSDIACLDSYAFCVPCEFDRLSVLYLKGAMLCEGSPINKQYIVSDEKNGRPLLSGFLHSDIFWDPAAGSWVLQSLKEEGVRATWTPSREGMYPFGTHQWTLGGEVCQMQPGTEIPLTLSVCGKGEYTCADGNCIDLSLRCNLRIDCPDESDESLCSVVDIPPGYNTNIPPPSPRKEKPLDVKLDVQLIAFPSIVTQDLSMTVTFKLSLQWTDVRLNYLNLKEDRSLNKLSSEEVADIWTPRVHFSNALGNVFTNLDAGSRLECLRESPSSPGPPYLPVEVNIFSGRENSLQMSQLYHVTYTCEFDLVMFPFDSQVCSLRFTMSSASAPFLRLAASRALYTGQKDLIEYTIRNVSVEEGTAGDFSSVTVYVSFSRRYEFYLLTLYIPTTLLILIAYSTFYFNPVIFQPRIIVAITALLVLSSLFTQTSNALPKTSYFKMVDVWLFFSILIIFIVVFIQTLVEFSSLETVFALKRRNKIIQTQGTKTASKPAPPLTLSLKILLIGRFLIPLIVVIFNISYWAKALW</sequence>